<dbReference type="InterPro" id="IPR001667">
    <property type="entry name" value="DDH_dom"/>
</dbReference>
<protein>
    <submittedName>
        <fullName evidence="3">Uncharacterized protein</fullName>
    </submittedName>
</protein>
<sequence length="324" mass="36050">MNSSLQEICQTILKSKHILITAHVLPDGDSIGSVIGLGLALESLGKNVTMVMQDKVPDMYRFLAGSNKIIFPAALTVPSDLAIFLDCTDFSRVGDDWFQPWIREIPVISIDHHVSNKFFGKYNYVDVEAAATAEIIYFLLKEMQLNLSIETATALYTGIVMDTGSFQYQNTTSRTLKTAACLLEQGIDLSQIREKLYESKSWKNLQLVAVAIERLQFVSEGKIAWTYLDQEIMNQLQAESEHCEGVVNYPISMENVKIGLLFREMENGTVKVGLRCRTGYDVNKIASFFGGGGHQLAAGCTLDGPLERAVSRVLDQTRMVLGEF</sequence>
<feature type="domain" description="DDH" evidence="1">
    <location>
        <begin position="17"/>
        <end position="159"/>
    </location>
</feature>
<dbReference type="InterPro" id="IPR051319">
    <property type="entry name" value="Oligoribo/pAp-PDE_c-di-AMP_PDE"/>
</dbReference>
<dbReference type="Pfam" id="PF01368">
    <property type="entry name" value="DHH"/>
    <property type="match status" value="1"/>
</dbReference>
<dbReference type="Gene3D" id="3.10.310.30">
    <property type="match status" value="1"/>
</dbReference>
<dbReference type="PANTHER" id="PTHR47618">
    <property type="entry name" value="BIFUNCTIONAL OLIGORIBONUCLEASE AND PAP PHOSPHATASE NRNA"/>
    <property type="match status" value="1"/>
</dbReference>
<dbReference type="KEGG" id="fwa:DCMF_04855"/>
<accession>A0A3G1KP28</accession>
<dbReference type="GO" id="GO:0003676">
    <property type="term" value="F:nucleic acid binding"/>
    <property type="evidence" value="ECO:0007669"/>
    <property type="project" value="InterPro"/>
</dbReference>
<dbReference type="RefSeq" id="WP_148133381.1">
    <property type="nucleotide sequence ID" value="NZ_CP017634.1"/>
</dbReference>
<dbReference type="PANTHER" id="PTHR47618:SF1">
    <property type="entry name" value="BIFUNCTIONAL OLIGORIBONUCLEASE AND PAP PHOSPHATASE NRNA"/>
    <property type="match status" value="1"/>
</dbReference>
<evidence type="ECO:0000313" key="3">
    <source>
        <dbReference type="EMBL" id="ATW24207.1"/>
    </source>
</evidence>
<dbReference type="Gene3D" id="3.90.1640.10">
    <property type="entry name" value="inorganic pyrophosphatase (n-terminal core)"/>
    <property type="match status" value="1"/>
</dbReference>
<name>A0A3G1KP28_FORW1</name>
<dbReference type="EMBL" id="CP017634">
    <property type="protein sequence ID" value="ATW24207.1"/>
    <property type="molecule type" value="Genomic_DNA"/>
</dbReference>
<evidence type="ECO:0000259" key="1">
    <source>
        <dbReference type="Pfam" id="PF01368"/>
    </source>
</evidence>
<dbReference type="OrthoDB" id="9803668at2"/>
<dbReference type="Pfam" id="PF02272">
    <property type="entry name" value="DHHA1"/>
    <property type="match status" value="1"/>
</dbReference>
<feature type="domain" description="DHHA1" evidence="2">
    <location>
        <begin position="235"/>
        <end position="314"/>
    </location>
</feature>
<reference evidence="3 4" key="1">
    <citation type="submission" date="2016-10" db="EMBL/GenBank/DDBJ databases">
        <title>Complete Genome Sequence of Peptococcaceae strain DCMF.</title>
        <authorList>
            <person name="Edwards R.J."/>
            <person name="Holland S.I."/>
            <person name="Deshpande N.P."/>
            <person name="Wong Y.K."/>
            <person name="Ertan H."/>
            <person name="Manefield M."/>
            <person name="Russell T.L."/>
            <person name="Lee M.J."/>
        </authorList>
    </citation>
    <scope>NUCLEOTIDE SEQUENCE [LARGE SCALE GENOMIC DNA]</scope>
    <source>
        <strain evidence="3 4">DCMF</strain>
    </source>
</reference>
<evidence type="ECO:0000259" key="2">
    <source>
        <dbReference type="Pfam" id="PF02272"/>
    </source>
</evidence>
<gene>
    <name evidence="3" type="ORF">DCMF_04855</name>
</gene>
<organism evidence="3 4">
    <name type="scientific">Formimonas warabiya</name>
    <dbReference type="NCBI Taxonomy" id="1761012"/>
    <lineage>
        <taxon>Bacteria</taxon>
        <taxon>Bacillati</taxon>
        <taxon>Bacillota</taxon>
        <taxon>Clostridia</taxon>
        <taxon>Eubacteriales</taxon>
        <taxon>Peptococcaceae</taxon>
        <taxon>Candidatus Formimonas</taxon>
    </lineage>
</organism>
<dbReference type="Proteomes" id="UP000323521">
    <property type="component" value="Chromosome"/>
</dbReference>
<dbReference type="SUPFAM" id="SSF64182">
    <property type="entry name" value="DHH phosphoesterases"/>
    <property type="match status" value="1"/>
</dbReference>
<evidence type="ECO:0000313" key="4">
    <source>
        <dbReference type="Proteomes" id="UP000323521"/>
    </source>
</evidence>
<keyword evidence="4" id="KW-1185">Reference proteome</keyword>
<dbReference type="AlphaFoldDB" id="A0A3G1KP28"/>
<dbReference type="InterPro" id="IPR003156">
    <property type="entry name" value="DHHA1_dom"/>
</dbReference>
<dbReference type="InterPro" id="IPR038763">
    <property type="entry name" value="DHH_sf"/>
</dbReference>
<proteinExistence type="predicted"/>